<evidence type="ECO:0000256" key="7">
    <source>
        <dbReference type="ARBA" id="ARBA00048117"/>
    </source>
</evidence>
<evidence type="ECO:0000256" key="5">
    <source>
        <dbReference type="ARBA" id="ARBA00023004"/>
    </source>
</evidence>
<dbReference type="InterPro" id="IPR017861">
    <property type="entry name" value="KAE1/TsaD"/>
</dbReference>
<keyword evidence="6 8" id="KW-0012">Acyltransferase</keyword>
<dbReference type="GO" id="GO:0005506">
    <property type="term" value="F:iron ion binding"/>
    <property type="evidence" value="ECO:0007669"/>
    <property type="project" value="UniProtKB-UniRule"/>
</dbReference>
<dbReference type="Pfam" id="PF00814">
    <property type="entry name" value="TsaD"/>
    <property type="match status" value="1"/>
</dbReference>
<feature type="binding site" evidence="8">
    <location>
        <position position="194"/>
    </location>
    <ligand>
        <name>substrate</name>
    </ligand>
</feature>
<evidence type="ECO:0000259" key="9">
    <source>
        <dbReference type="Pfam" id="PF00814"/>
    </source>
</evidence>
<name>A0A2M6WBB5_9BACT</name>
<feature type="binding site" evidence="8">
    <location>
        <position position="320"/>
    </location>
    <ligand>
        <name>Fe cation</name>
        <dbReference type="ChEBI" id="CHEBI:24875"/>
    </ligand>
</feature>
<dbReference type="PANTHER" id="PTHR11735">
    <property type="entry name" value="TRNA N6-ADENOSINE THREONYLCARBAMOYLTRANSFERASE"/>
    <property type="match status" value="1"/>
</dbReference>
<dbReference type="GO" id="GO:0002949">
    <property type="term" value="P:tRNA threonylcarbamoyladenosine modification"/>
    <property type="evidence" value="ECO:0007669"/>
    <property type="project" value="UniProtKB-UniRule"/>
</dbReference>
<dbReference type="PRINTS" id="PR00789">
    <property type="entry name" value="OSIALOPTASE"/>
</dbReference>
<feature type="binding site" evidence="8">
    <location>
        <position position="181"/>
    </location>
    <ligand>
        <name>substrate</name>
    </ligand>
</feature>
<sequence>MRILAIETSCDETAAAILEIKNSYFNLRSNIISSQVKIHAKYGGIVPEVAARKQIEMIMPVINKAVICLPGKNLKEKIKNINYIAVTQGPGLITSLTVGVETAKTLAFTLNKPLFLVNHLEGHIYSALLNKNQNYGKLIKIKFPVLALIVSGGHTMLVLIKKNNNKIIGETLDDAVGEAFDKAAKILNLGYPGGPIIAKLAAKGNSKKFNLPRPMLKSHDFNFSFSGLKTALLYLVRDLKRQKKLSTQTIQDICASFEQACVDVLIAKTLSAIEKFKPSTFILGGGVAANQLLRQTLAQKIRTEFPKIKILMPEMKFTGDNAAMIALAGYYMIGSQIKFGMTKKNNYKRVKAEPNLKLSA</sequence>
<dbReference type="EMBL" id="PFBP01000008">
    <property type="protein sequence ID" value="PIT90061.1"/>
    <property type="molecule type" value="Genomic_DNA"/>
</dbReference>
<evidence type="ECO:0000313" key="11">
    <source>
        <dbReference type="Proteomes" id="UP000231464"/>
    </source>
</evidence>
<dbReference type="SUPFAM" id="SSF53067">
    <property type="entry name" value="Actin-like ATPase domain"/>
    <property type="match status" value="2"/>
</dbReference>
<keyword evidence="1 8" id="KW-0963">Cytoplasm</keyword>
<organism evidence="10 11">
    <name type="scientific">Candidatus Kuenenbacteria bacterium CG10_big_fil_rev_8_21_14_0_10_36_11</name>
    <dbReference type="NCBI Taxonomy" id="1974618"/>
    <lineage>
        <taxon>Bacteria</taxon>
        <taxon>Candidatus Kueneniibacteriota</taxon>
    </lineage>
</organism>
<comment type="subcellular location">
    <subcellularLocation>
        <location evidence="8">Cytoplasm</location>
    </subcellularLocation>
</comment>
<dbReference type="PROSITE" id="PS01016">
    <property type="entry name" value="GLYCOPROTEASE"/>
    <property type="match status" value="1"/>
</dbReference>
<protein>
    <recommendedName>
        <fullName evidence="8">tRNA N6-adenosine threonylcarbamoyltransferase</fullName>
        <ecNumber evidence="8">2.3.1.234</ecNumber>
    </recommendedName>
    <alternativeName>
        <fullName evidence="8">N6-L-threonylcarbamoyladenine synthase</fullName>
        <shortName evidence="8">t(6)A synthase</shortName>
    </alternativeName>
    <alternativeName>
        <fullName evidence="8">t(6)A37 threonylcarbamoyladenosine biosynthesis protein TsaD</fullName>
    </alternativeName>
    <alternativeName>
        <fullName evidence="8">tRNA threonylcarbamoyladenosine biosynthesis protein TsaD</fullName>
    </alternativeName>
</protein>
<comment type="function">
    <text evidence="8">Required for the formation of a threonylcarbamoyl group on adenosine at position 37 (t(6)A37) in tRNAs that read codons beginning with adenine. Is involved in the transfer of the threonylcarbamoyl moiety of threonylcarbamoyl-AMP (TC-AMP) to the N6 group of A37, together with TsaE and TsaB. TsaD likely plays a direct catalytic role in this reaction.</text>
</comment>
<dbReference type="InterPro" id="IPR043129">
    <property type="entry name" value="ATPase_NBD"/>
</dbReference>
<comment type="caution">
    <text evidence="10">The sequence shown here is derived from an EMBL/GenBank/DDBJ whole genome shotgun (WGS) entry which is preliminary data.</text>
</comment>
<evidence type="ECO:0000256" key="4">
    <source>
        <dbReference type="ARBA" id="ARBA00022723"/>
    </source>
</evidence>
<dbReference type="Gene3D" id="3.30.420.40">
    <property type="match status" value="2"/>
</dbReference>
<feature type="domain" description="Gcp-like" evidence="9">
    <location>
        <begin position="27"/>
        <end position="326"/>
    </location>
</feature>
<keyword evidence="4 8" id="KW-0479">Metal-binding</keyword>
<dbReference type="CDD" id="cd24133">
    <property type="entry name" value="ASKHA_NBD_TsaD_bac"/>
    <property type="match status" value="1"/>
</dbReference>
<keyword evidence="3 8" id="KW-0819">tRNA processing</keyword>
<dbReference type="HAMAP" id="MF_01445">
    <property type="entry name" value="TsaD"/>
    <property type="match status" value="1"/>
</dbReference>
<evidence type="ECO:0000256" key="6">
    <source>
        <dbReference type="ARBA" id="ARBA00023315"/>
    </source>
</evidence>
<gene>
    <name evidence="8 10" type="primary">tsaD</name>
    <name evidence="10" type="ORF">COU23_00565</name>
</gene>
<comment type="catalytic activity">
    <reaction evidence="7 8">
        <text>L-threonylcarbamoyladenylate + adenosine(37) in tRNA = N(6)-L-threonylcarbamoyladenosine(37) in tRNA + AMP + H(+)</text>
        <dbReference type="Rhea" id="RHEA:37059"/>
        <dbReference type="Rhea" id="RHEA-COMP:10162"/>
        <dbReference type="Rhea" id="RHEA-COMP:10163"/>
        <dbReference type="ChEBI" id="CHEBI:15378"/>
        <dbReference type="ChEBI" id="CHEBI:73682"/>
        <dbReference type="ChEBI" id="CHEBI:74411"/>
        <dbReference type="ChEBI" id="CHEBI:74418"/>
        <dbReference type="ChEBI" id="CHEBI:456215"/>
        <dbReference type="EC" id="2.3.1.234"/>
    </reaction>
</comment>
<feature type="binding site" evidence="8">
    <location>
        <position position="119"/>
    </location>
    <ligand>
        <name>Fe cation</name>
        <dbReference type="ChEBI" id="CHEBI:24875"/>
    </ligand>
</feature>
<feature type="binding site" evidence="8">
    <location>
        <begin position="149"/>
        <end position="153"/>
    </location>
    <ligand>
        <name>substrate</name>
    </ligand>
</feature>
<comment type="cofactor">
    <cofactor evidence="8">
        <name>Fe(2+)</name>
        <dbReference type="ChEBI" id="CHEBI:29033"/>
    </cofactor>
    <text evidence="8">Binds 1 Fe(2+) ion per subunit.</text>
</comment>
<dbReference type="AlphaFoldDB" id="A0A2M6WBB5"/>
<evidence type="ECO:0000256" key="8">
    <source>
        <dbReference type="HAMAP-Rule" id="MF_01445"/>
    </source>
</evidence>
<dbReference type="InterPro" id="IPR017860">
    <property type="entry name" value="Peptidase_M22_CS"/>
</dbReference>
<dbReference type="PANTHER" id="PTHR11735:SF6">
    <property type="entry name" value="TRNA N6-ADENOSINE THREONYLCARBAMOYLTRANSFERASE, MITOCHONDRIAL"/>
    <property type="match status" value="1"/>
</dbReference>
<dbReference type="FunFam" id="3.30.420.40:FF:000040">
    <property type="entry name" value="tRNA N6-adenosine threonylcarbamoyltransferase"/>
    <property type="match status" value="1"/>
</dbReference>
<dbReference type="InterPro" id="IPR022450">
    <property type="entry name" value="TsaD"/>
</dbReference>
<evidence type="ECO:0000256" key="2">
    <source>
        <dbReference type="ARBA" id="ARBA00022679"/>
    </source>
</evidence>
<proteinExistence type="inferred from homology"/>
<comment type="similarity">
    <text evidence="8">Belongs to the KAE1 / TsaD family.</text>
</comment>
<dbReference type="InterPro" id="IPR000905">
    <property type="entry name" value="Gcp-like_dom"/>
</dbReference>
<keyword evidence="5 8" id="KW-0408">Iron</keyword>
<dbReference type="Proteomes" id="UP000231464">
    <property type="component" value="Unassembled WGS sequence"/>
</dbReference>
<feature type="binding site" evidence="8">
    <location>
        <position position="123"/>
    </location>
    <ligand>
        <name>Fe cation</name>
        <dbReference type="ChEBI" id="CHEBI:24875"/>
    </ligand>
</feature>
<evidence type="ECO:0000313" key="10">
    <source>
        <dbReference type="EMBL" id="PIT90061.1"/>
    </source>
</evidence>
<dbReference type="GO" id="GO:0061711">
    <property type="term" value="F:tRNA N(6)-L-threonylcarbamoyladenine synthase activity"/>
    <property type="evidence" value="ECO:0007669"/>
    <property type="project" value="UniProtKB-EC"/>
</dbReference>
<dbReference type="EC" id="2.3.1.234" evidence="8"/>
<dbReference type="GO" id="GO:0005737">
    <property type="term" value="C:cytoplasm"/>
    <property type="evidence" value="ECO:0007669"/>
    <property type="project" value="UniProtKB-SubCell"/>
</dbReference>
<reference evidence="11" key="1">
    <citation type="submission" date="2017-09" db="EMBL/GenBank/DDBJ databases">
        <title>Depth-based differentiation of microbial function through sediment-hosted aquifers and enrichment of novel symbionts in the deep terrestrial subsurface.</title>
        <authorList>
            <person name="Probst A.J."/>
            <person name="Ladd B."/>
            <person name="Jarett J.K."/>
            <person name="Geller-Mcgrath D.E."/>
            <person name="Sieber C.M.K."/>
            <person name="Emerson J.B."/>
            <person name="Anantharaman K."/>
            <person name="Thomas B.C."/>
            <person name="Malmstrom R."/>
            <person name="Stieglmeier M."/>
            <person name="Klingl A."/>
            <person name="Woyke T."/>
            <person name="Ryan C.M."/>
            <person name="Banfield J.F."/>
        </authorList>
    </citation>
    <scope>NUCLEOTIDE SEQUENCE [LARGE SCALE GENOMIC DNA]</scope>
</reference>
<dbReference type="NCBIfam" id="TIGR00329">
    <property type="entry name" value="gcp_kae1"/>
    <property type="match status" value="1"/>
</dbReference>
<evidence type="ECO:0000256" key="3">
    <source>
        <dbReference type="ARBA" id="ARBA00022694"/>
    </source>
</evidence>
<dbReference type="NCBIfam" id="TIGR03723">
    <property type="entry name" value="T6A_TsaD_YgjD"/>
    <property type="match status" value="1"/>
</dbReference>
<keyword evidence="2 8" id="KW-0808">Transferase</keyword>
<comment type="caution">
    <text evidence="8">Lacks conserved residue(s) required for the propagation of feature annotation.</text>
</comment>
<accession>A0A2M6WBB5</accession>
<evidence type="ECO:0000256" key="1">
    <source>
        <dbReference type="ARBA" id="ARBA00022490"/>
    </source>
</evidence>
<feature type="binding site" evidence="8">
    <location>
        <position position="290"/>
    </location>
    <ligand>
        <name>substrate</name>
    </ligand>
</feature>